<protein>
    <submittedName>
        <fullName evidence="1">Uncharacterized protein</fullName>
    </submittedName>
</protein>
<comment type="caution">
    <text evidence="1">The sequence shown here is derived from an EMBL/GenBank/DDBJ whole genome shotgun (WGS) entry which is preliminary data.</text>
</comment>
<keyword evidence="2" id="KW-1185">Reference proteome</keyword>
<name>A0A550BYY5_9AGAR</name>
<accession>A0A550BYY5</accession>
<organism evidence="1 2">
    <name type="scientific">Schizophyllum amplum</name>
    <dbReference type="NCBI Taxonomy" id="97359"/>
    <lineage>
        <taxon>Eukaryota</taxon>
        <taxon>Fungi</taxon>
        <taxon>Dikarya</taxon>
        <taxon>Basidiomycota</taxon>
        <taxon>Agaricomycotina</taxon>
        <taxon>Agaricomycetes</taxon>
        <taxon>Agaricomycetidae</taxon>
        <taxon>Agaricales</taxon>
        <taxon>Schizophyllaceae</taxon>
        <taxon>Schizophyllum</taxon>
    </lineage>
</organism>
<dbReference type="EMBL" id="VDMD01000043">
    <property type="protein sequence ID" value="TRM57723.1"/>
    <property type="molecule type" value="Genomic_DNA"/>
</dbReference>
<evidence type="ECO:0000313" key="2">
    <source>
        <dbReference type="Proteomes" id="UP000320762"/>
    </source>
</evidence>
<dbReference type="Proteomes" id="UP000320762">
    <property type="component" value="Unassembled WGS sequence"/>
</dbReference>
<sequence length="595" mass="67694">MPPNVPSSSLLATLSAVYEEILRDNGDIADVEMDNIQRMSFQLIEAVKYARNRRAPINRLPDEILEIIFLLAQPYHADFIPSWPISTRWLRQMVAVTHVCKRWRDAALLCPSLWSAVNTCKSRLGDVGEDLLRRSGSAPLNVFYFTSRHPYDQLIQAPPVLETVILNHGHRITRLHICNVWPAIVYKILCRPLPFLAVLSLCDIADDDHEPDTGLSLAELTPRLRKLAVSFHIPRRLQRSVADLTHLALYHVDYVSLRDGFLDMLGRSPCLEYLLIIDPSELPAHITPASFSAHRKVSLPNLRQFYLSDVWLDSPVFYILASIDMPDDCDFRIKSCQNFDHPDLRISPLPSPTRVHLLQHISRVQVEIAVQDSEMEDERRRRGCVAVHSGTLFVTLHCGVDHLAFPSWAIPTGSDARLVLIIRARLGSESTLFTGILQQWPQLHALDIVDEGHNTAAICSALQDYKPHYAAARLGLCHELERIEWYTTGHDADRIWEMVGRRIRGGSPLREVQVRIDSVLDESGVCADETSVHRLTAGQRAGSYEMRRLPYTEWGRSTKDIIQMHCEAVLAPRLPEGNALDGDWIWDRKFSYMME</sequence>
<dbReference type="Gene3D" id="1.20.1280.50">
    <property type="match status" value="1"/>
</dbReference>
<reference evidence="1 2" key="1">
    <citation type="journal article" date="2019" name="New Phytol.">
        <title>Comparative genomics reveals unique wood-decay strategies and fruiting body development in the Schizophyllaceae.</title>
        <authorList>
            <person name="Almasi E."/>
            <person name="Sahu N."/>
            <person name="Krizsan K."/>
            <person name="Balint B."/>
            <person name="Kovacs G.M."/>
            <person name="Kiss B."/>
            <person name="Cseklye J."/>
            <person name="Drula E."/>
            <person name="Henrissat B."/>
            <person name="Nagy I."/>
            <person name="Chovatia M."/>
            <person name="Adam C."/>
            <person name="LaButti K."/>
            <person name="Lipzen A."/>
            <person name="Riley R."/>
            <person name="Grigoriev I.V."/>
            <person name="Nagy L.G."/>
        </authorList>
    </citation>
    <scope>NUCLEOTIDE SEQUENCE [LARGE SCALE GENOMIC DNA]</scope>
    <source>
        <strain evidence="1 2">NL-1724</strain>
    </source>
</reference>
<evidence type="ECO:0000313" key="1">
    <source>
        <dbReference type="EMBL" id="TRM57723.1"/>
    </source>
</evidence>
<dbReference type="OrthoDB" id="2884925at2759"/>
<proteinExistence type="predicted"/>
<gene>
    <name evidence="1" type="ORF">BD626DRAFT_464512</name>
</gene>
<dbReference type="AlphaFoldDB" id="A0A550BYY5"/>
<dbReference type="STRING" id="97359.A0A550BYY5"/>